<gene>
    <name evidence="5" type="ORF">BFC17_07840</name>
</gene>
<accession>A0A1E8F889</accession>
<reference evidence="5 6" key="1">
    <citation type="submission" date="2016-09" db="EMBL/GenBank/DDBJ databases">
        <title>Alteromonas lipolytica, a new species isolated from sea water.</title>
        <authorList>
            <person name="Wu Y.-H."/>
            <person name="Cheng H."/>
            <person name="Xu X.-W."/>
        </authorList>
    </citation>
    <scope>NUCLEOTIDE SEQUENCE [LARGE SCALE GENOMIC DNA]</scope>
    <source>
        <strain evidence="5 6">JW12</strain>
    </source>
</reference>
<dbReference type="InterPro" id="IPR011250">
    <property type="entry name" value="OMP/PagP_B-barrel"/>
</dbReference>
<dbReference type="SUPFAM" id="SSF103647">
    <property type="entry name" value="TSP type-3 repeat"/>
    <property type="match status" value="1"/>
</dbReference>
<dbReference type="Gene3D" id="2.40.160.20">
    <property type="match status" value="1"/>
</dbReference>
<dbReference type="STRING" id="1856405.BFC17_07840"/>
<dbReference type="InterPro" id="IPR028974">
    <property type="entry name" value="TSP_type-3_rpt"/>
</dbReference>
<dbReference type="Gene3D" id="3.30.1330.60">
    <property type="entry name" value="OmpA-like domain"/>
    <property type="match status" value="1"/>
</dbReference>
<organism evidence="5 6">
    <name type="scientific">Alteromonas lipolytica</name>
    <dbReference type="NCBI Taxonomy" id="1856405"/>
    <lineage>
        <taxon>Bacteria</taxon>
        <taxon>Pseudomonadati</taxon>
        <taxon>Pseudomonadota</taxon>
        <taxon>Gammaproteobacteria</taxon>
        <taxon>Alteromonadales</taxon>
        <taxon>Alteromonadaceae</taxon>
        <taxon>Alteromonas/Salinimonas group</taxon>
        <taxon>Alteromonas</taxon>
    </lineage>
</organism>
<keyword evidence="2" id="KW-0472">Membrane</keyword>
<evidence type="ECO:0000313" key="5">
    <source>
        <dbReference type="EMBL" id="OFI32130.1"/>
    </source>
</evidence>
<dbReference type="Pfam" id="PF13505">
    <property type="entry name" value="OMP_b-brl"/>
    <property type="match status" value="1"/>
</dbReference>
<dbReference type="EMBL" id="MJIC01000021">
    <property type="protein sequence ID" value="OFI32130.1"/>
    <property type="molecule type" value="Genomic_DNA"/>
</dbReference>
<dbReference type="InterPro" id="IPR050330">
    <property type="entry name" value="Bact_OuterMem_StrucFunc"/>
</dbReference>
<dbReference type="InterPro" id="IPR006665">
    <property type="entry name" value="OmpA-like"/>
</dbReference>
<keyword evidence="1 3" id="KW-0732">Signal</keyword>
<proteinExistence type="predicted"/>
<dbReference type="SUPFAM" id="SSF56925">
    <property type="entry name" value="OMPA-like"/>
    <property type="match status" value="1"/>
</dbReference>
<dbReference type="Proteomes" id="UP000176037">
    <property type="component" value="Unassembled WGS sequence"/>
</dbReference>
<dbReference type="SUPFAM" id="SSF103088">
    <property type="entry name" value="OmpA-like"/>
    <property type="match status" value="1"/>
</dbReference>
<evidence type="ECO:0000256" key="3">
    <source>
        <dbReference type="SAM" id="SignalP"/>
    </source>
</evidence>
<dbReference type="InterPro" id="IPR036737">
    <property type="entry name" value="OmpA-like_sf"/>
</dbReference>
<dbReference type="GO" id="GO:0007155">
    <property type="term" value="P:cell adhesion"/>
    <property type="evidence" value="ECO:0007669"/>
    <property type="project" value="InterPro"/>
</dbReference>
<feature type="signal peptide" evidence="3">
    <location>
        <begin position="1"/>
        <end position="22"/>
    </location>
</feature>
<dbReference type="Pfam" id="PF00691">
    <property type="entry name" value="OmpA"/>
    <property type="match status" value="1"/>
</dbReference>
<evidence type="ECO:0000313" key="6">
    <source>
        <dbReference type="Proteomes" id="UP000176037"/>
    </source>
</evidence>
<dbReference type="GO" id="GO:0016020">
    <property type="term" value="C:membrane"/>
    <property type="evidence" value="ECO:0007669"/>
    <property type="project" value="UniProtKB-UniRule"/>
</dbReference>
<protein>
    <recommendedName>
        <fullName evidence="4">OmpA-like domain-containing protein</fullName>
    </recommendedName>
</protein>
<evidence type="ECO:0000256" key="1">
    <source>
        <dbReference type="ARBA" id="ARBA00022729"/>
    </source>
</evidence>
<name>A0A1E8F889_9ALTE</name>
<comment type="caution">
    <text evidence="5">The sequence shown here is derived from an EMBL/GenBank/DDBJ whole genome shotgun (WGS) entry which is preliminary data.</text>
</comment>
<evidence type="ECO:0000259" key="4">
    <source>
        <dbReference type="PROSITE" id="PS51123"/>
    </source>
</evidence>
<dbReference type="PANTHER" id="PTHR30329">
    <property type="entry name" value="STATOR ELEMENT OF FLAGELLAR MOTOR COMPLEX"/>
    <property type="match status" value="1"/>
</dbReference>
<dbReference type="OrthoDB" id="9805832at2"/>
<dbReference type="PROSITE" id="PS51123">
    <property type="entry name" value="OMPA_2"/>
    <property type="match status" value="1"/>
</dbReference>
<dbReference type="GO" id="GO:0005509">
    <property type="term" value="F:calcium ion binding"/>
    <property type="evidence" value="ECO:0007669"/>
    <property type="project" value="InterPro"/>
</dbReference>
<dbReference type="PANTHER" id="PTHR30329:SF21">
    <property type="entry name" value="LIPOPROTEIN YIAD-RELATED"/>
    <property type="match status" value="1"/>
</dbReference>
<dbReference type="RefSeq" id="WP_070178599.1">
    <property type="nucleotide sequence ID" value="NZ_BMJR01000010.1"/>
</dbReference>
<evidence type="ECO:0000256" key="2">
    <source>
        <dbReference type="PROSITE-ProRule" id="PRU00473"/>
    </source>
</evidence>
<dbReference type="CDD" id="cd07185">
    <property type="entry name" value="OmpA_C-like"/>
    <property type="match status" value="1"/>
</dbReference>
<dbReference type="InterPro" id="IPR027385">
    <property type="entry name" value="Beta-barrel_OMP"/>
</dbReference>
<dbReference type="Pfam" id="PF02412">
    <property type="entry name" value="TSP_3"/>
    <property type="match status" value="3"/>
</dbReference>
<sequence>MKKSSITLALIAAGLISAPTLAQEQDAKDWVGVYGLYYSTDDDKPQPAAQLDDGFGLGIEYGFRFDENWAARASASYLDIDGTNGGSDENGPLIGVDAMYFFQDDLFYAFGGLYYQNLDDDYEMIGYGLGKHWAVDDNLAVISEVAAYRDLSDSYYDYSVKLGVSYTFGSASSYSEPTPAPMTTAAPADSDYDGVIDTLDQCPGTPSGTVVDSKGCNADTDGDGVINSQDQCPNTAAGVAVDGNGCAIEPDSDNDGVLDSKDACPDTPAGDKVHPNGCTIFTAEEVSIEVRILFANNSAAIEDTSDPQIVDLAAFLNRYGKTSAVVEGHSSAPGAAAYNKDLSLRRAKALKAVLVNQYGIDANRLKTVGYGEERLLDTANTKEANHLNRRIEVKISETIEIPAK</sequence>
<keyword evidence="6" id="KW-1185">Reference proteome</keyword>
<dbReference type="AlphaFoldDB" id="A0A1E8F889"/>
<dbReference type="InterPro" id="IPR003367">
    <property type="entry name" value="Thrombospondin_3-like_rpt"/>
</dbReference>
<feature type="chain" id="PRO_5009213843" description="OmpA-like domain-containing protein" evidence="3">
    <location>
        <begin position="23"/>
        <end position="404"/>
    </location>
</feature>
<feature type="domain" description="OmpA-like" evidence="4">
    <location>
        <begin position="281"/>
        <end position="399"/>
    </location>
</feature>